<dbReference type="EMBL" id="HBKN01045637">
    <property type="protein sequence ID" value="CAE2335221.1"/>
    <property type="molecule type" value="Transcribed_RNA"/>
</dbReference>
<protein>
    <submittedName>
        <fullName evidence="1">Uncharacterized protein</fullName>
    </submittedName>
</protein>
<proteinExistence type="predicted"/>
<gene>
    <name evidence="1" type="ORF">GTHE00462_LOCUS35715</name>
</gene>
<accession>A0A7S4UC07</accession>
<sequence>MEPNLELHQPEPAINSESNAEELLKKLEEVLKTRDLSCVNLLQSSELSPQDEVLRDACEVLSRLAIQNEEEHGGSGGSSVSFQQGLLTSSEMLVFTARLPLWTIMDMGRGMKEFTANVPWRNEMELRLPQLIHPGDKKELESLAGDRAEGGQRRSKLSLRMMHYSVEEVPDDEDPSLLRRVFGCQFVHFAVSAVRYSAEGGGAAFLMVCEEEGVVNQLH</sequence>
<reference evidence="1" key="1">
    <citation type="submission" date="2021-01" db="EMBL/GenBank/DDBJ databases">
        <authorList>
            <person name="Corre E."/>
            <person name="Pelletier E."/>
            <person name="Niang G."/>
            <person name="Scheremetjew M."/>
            <person name="Finn R."/>
            <person name="Kale V."/>
            <person name="Holt S."/>
            <person name="Cochrane G."/>
            <person name="Meng A."/>
            <person name="Brown T."/>
            <person name="Cohen L."/>
        </authorList>
    </citation>
    <scope>NUCLEOTIDE SEQUENCE</scope>
    <source>
        <strain evidence="1">CCMP 2712</strain>
    </source>
</reference>
<organism evidence="1">
    <name type="scientific">Guillardia theta</name>
    <name type="common">Cryptophyte</name>
    <name type="synonym">Cryptomonas phi</name>
    <dbReference type="NCBI Taxonomy" id="55529"/>
    <lineage>
        <taxon>Eukaryota</taxon>
        <taxon>Cryptophyceae</taxon>
        <taxon>Pyrenomonadales</taxon>
        <taxon>Geminigeraceae</taxon>
        <taxon>Guillardia</taxon>
    </lineage>
</organism>
<evidence type="ECO:0000313" key="1">
    <source>
        <dbReference type="EMBL" id="CAE2335221.1"/>
    </source>
</evidence>
<name>A0A7S4UC07_GUITH</name>
<dbReference type="AlphaFoldDB" id="A0A7S4UC07"/>